<feature type="non-terminal residue" evidence="1">
    <location>
        <position position="1"/>
    </location>
</feature>
<reference evidence="1 2" key="1">
    <citation type="journal article" date="2018" name="Biotechnol. Biofuels">
        <title>Integrative visual omics of the white-rot fungus Polyporus brumalis exposes the biotechnological potential of its oxidative enzymes for delignifying raw plant biomass.</title>
        <authorList>
            <person name="Miyauchi S."/>
            <person name="Rancon A."/>
            <person name="Drula E."/>
            <person name="Hage H."/>
            <person name="Chaduli D."/>
            <person name="Favel A."/>
            <person name="Grisel S."/>
            <person name="Henrissat B."/>
            <person name="Herpoel-Gimbert I."/>
            <person name="Ruiz-Duenas F.J."/>
            <person name="Chevret D."/>
            <person name="Hainaut M."/>
            <person name="Lin J."/>
            <person name="Wang M."/>
            <person name="Pangilinan J."/>
            <person name="Lipzen A."/>
            <person name="Lesage-Meessen L."/>
            <person name="Navarro D."/>
            <person name="Riley R."/>
            <person name="Grigoriev I.V."/>
            <person name="Zhou S."/>
            <person name="Raouche S."/>
            <person name="Rosso M.N."/>
        </authorList>
    </citation>
    <scope>NUCLEOTIDE SEQUENCE [LARGE SCALE GENOMIC DNA]</scope>
    <source>
        <strain evidence="1 2">BRFM 1820</strain>
    </source>
</reference>
<dbReference type="AlphaFoldDB" id="A0A371D362"/>
<protein>
    <submittedName>
        <fullName evidence="1">Uncharacterized protein</fullName>
    </submittedName>
</protein>
<feature type="non-terminal residue" evidence="1">
    <location>
        <position position="162"/>
    </location>
</feature>
<sequence>SLLDLFPSIKAPVLLEIARHEFEPSDLYKLDSKYRDKAGRSVLDFNGKTLTLRDPTTKDYPTFHSLFSPLVSYFDVLVAFAATSGNAAASYHVARGSYRYLAQLESFNDEFQWPAVLRYHMEFHHERLREMSRGDYSGWSLIDMNLQARYLVGREKARYSGT</sequence>
<keyword evidence="2" id="KW-1185">Reference proteome</keyword>
<dbReference type="EMBL" id="KZ857423">
    <property type="protein sequence ID" value="RDX46952.1"/>
    <property type="molecule type" value="Genomic_DNA"/>
</dbReference>
<name>A0A371D362_9APHY</name>
<evidence type="ECO:0000313" key="1">
    <source>
        <dbReference type="EMBL" id="RDX46952.1"/>
    </source>
</evidence>
<accession>A0A371D362</accession>
<dbReference type="OrthoDB" id="2744000at2759"/>
<dbReference type="Proteomes" id="UP000256964">
    <property type="component" value="Unassembled WGS sequence"/>
</dbReference>
<evidence type="ECO:0000313" key="2">
    <source>
        <dbReference type="Proteomes" id="UP000256964"/>
    </source>
</evidence>
<gene>
    <name evidence="1" type="ORF">OH76DRAFT_1301343</name>
</gene>
<organism evidence="1 2">
    <name type="scientific">Lentinus brumalis</name>
    <dbReference type="NCBI Taxonomy" id="2498619"/>
    <lineage>
        <taxon>Eukaryota</taxon>
        <taxon>Fungi</taxon>
        <taxon>Dikarya</taxon>
        <taxon>Basidiomycota</taxon>
        <taxon>Agaricomycotina</taxon>
        <taxon>Agaricomycetes</taxon>
        <taxon>Polyporales</taxon>
        <taxon>Polyporaceae</taxon>
        <taxon>Lentinus</taxon>
    </lineage>
</organism>
<proteinExistence type="predicted"/>